<keyword evidence="4 6" id="KW-0472">Membrane</keyword>
<evidence type="ECO:0000256" key="2">
    <source>
        <dbReference type="ARBA" id="ARBA00022692"/>
    </source>
</evidence>
<feature type="compositionally biased region" description="Polar residues" evidence="5">
    <location>
        <begin position="417"/>
        <end position="434"/>
    </location>
</feature>
<name>A0ABR1AJI0_POLSC</name>
<dbReference type="InterPro" id="IPR020846">
    <property type="entry name" value="MFS_dom"/>
</dbReference>
<dbReference type="InterPro" id="IPR008984">
    <property type="entry name" value="SMAD_FHA_dom_sf"/>
</dbReference>
<proteinExistence type="predicted"/>
<feature type="region of interest" description="Disordered" evidence="5">
    <location>
        <begin position="612"/>
        <end position="693"/>
    </location>
</feature>
<evidence type="ECO:0000313" key="8">
    <source>
        <dbReference type="EMBL" id="KAK6621452.1"/>
    </source>
</evidence>
<evidence type="ECO:0000256" key="1">
    <source>
        <dbReference type="ARBA" id="ARBA00004141"/>
    </source>
</evidence>
<dbReference type="PROSITE" id="PS50850">
    <property type="entry name" value="MFS"/>
    <property type="match status" value="1"/>
</dbReference>
<keyword evidence="3 6" id="KW-1133">Transmembrane helix</keyword>
<comment type="caution">
    <text evidence="8">The sequence shown here is derived from an EMBL/GenBank/DDBJ whole genome shotgun (WGS) entry which is preliminary data.</text>
</comment>
<gene>
    <name evidence="8" type="ORF">RUM44_001259</name>
</gene>
<feature type="transmembrane region" description="Helical" evidence="6">
    <location>
        <begin position="153"/>
        <end position="173"/>
    </location>
</feature>
<evidence type="ECO:0000256" key="4">
    <source>
        <dbReference type="ARBA" id="ARBA00023136"/>
    </source>
</evidence>
<keyword evidence="2 6" id="KW-0812">Transmembrane</keyword>
<evidence type="ECO:0000259" key="7">
    <source>
        <dbReference type="PROSITE" id="PS50850"/>
    </source>
</evidence>
<dbReference type="PANTHER" id="PTHR48021:SF39">
    <property type="entry name" value="MAJOR FACILITATOR SUPERFAMILY (MFS) PROFILE DOMAIN-CONTAINING PROTEIN"/>
    <property type="match status" value="1"/>
</dbReference>
<evidence type="ECO:0000313" key="9">
    <source>
        <dbReference type="Proteomes" id="UP001359485"/>
    </source>
</evidence>
<dbReference type="SUPFAM" id="SSF49879">
    <property type="entry name" value="SMAD/FHA domain"/>
    <property type="match status" value="1"/>
</dbReference>
<keyword evidence="9" id="KW-1185">Reference proteome</keyword>
<evidence type="ECO:0000256" key="3">
    <source>
        <dbReference type="ARBA" id="ARBA00022989"/>
    </source>
</evidence>
<sequence>MGTSIGLMDAPHITYLGEITQPKWRGILISYAELCVAFGFCIVYFLGSLTDWKTVSSVCCTIPIISVLFISQLPESPIWLLSKGKRDAALKSLAWLRGWVKHQSVQNEFADLRRHCDENKLTQNDDMKINNRDSLLKKIAKSVGFNDILRKSVLQPIFLVAVYFGFSHLAGVTNTRPFMVDILNEFGTPLDPVWVTAISSIVGMIGFLVGMVFVPKAGKRFVSIASMLGCALTTGCISLYGFFFRHTKTQFTPILLFVLLNFIWSCGVGQIPWMLISEVFPFRGRGVASGVVAAISYIEAFVFIKTFYSLHHAFSVSGCTDRRVARRHGELSCTSDGQIILTALSSNPCFVIKNGKPPKIHLRKNEKLILSEGDSLGLLPNMFWFEVTRKENHTNKEVDTQISTSYMKVKSGESETLDCQETQQTNSCKMSTEQEALPKKNENSEATSSSSRYGTPEFEKTRRLPLWRYQLFDVALSKEIIQEDNKMKLPETKVLTVEKTEADNSLTPDGTSVGIEKNITAELNTLTSTEATSSNQLAIVSASDNTTTTARPICQYEGNCYRQNQKHKDDFSHPGDEDWIPYEQRPMCEFGAKCYRKNERHRVQCRHPPVNAIEDDLMSDSTNDSTNPRLSPQQLSPCPSSTSVPSPLPAKRRCKAVKQNNFIVDNDYESEPEDPFESDGTSDEYLPEESDTD</sequence>
<dbReference type="SUPFAM" id="SSF103473">
    <property type="entry name" value="MFS general substrate transporter"/>
    <property type="match status" value="1"/>
</dbReference>
<comment type="subcellular location">
    <subcellularLocation>
        <location evidence="1">Membrane</location>
        <topology evidence="1">Multi-pass membrane protein</topology>
    </subcellularLocation>
</comment>
<protein>
    <recommendedName>
        <fullName evidence="7">Major facilitator superfamily (MFS) profile domain-containing protein</fullName>
    </recommendedName>
</protein>
<feature type="transmembrane region" description="Helical" evidence="6">
    <location>
        <begin position="221"/>
        <end position="242"/>
    </location>
</feature>
<dbReference type="InterPro" id="IPR019406">
    <property type="entry name" value="APLF_PBZ"/>
</dbReference>
<feature type="transmembrane region" description="Helical" evidence="6">
    <location>
        <begin position="287"/>
        <end position="308"/>
    </location>
</feature>
<dbReference type="Gene3D" id="2.60.200.20">
    <property type="match status" value="1"/>
</dbReference>
<feature type="transmembrane region" description="Helical" evidence="6">
    <location>
        <begin position="28"/>
        <end position="46"/>
    </location>
</feature>
<dbReference type="Proteomes" id="UP001359485">
    <property type="component" value="Unassembled WGS sequence"/>
</dbReference>
<dbReference type="Pfam" id="PF10283">
    <property type="entry name" value="zf-CCHH"/>
    <property type="match status" value="2"/>
</dbReference>
<dbReference type="InterPro" id="IPR005828">
    <property type="entry name" value="MFS_sugar_transport-like"/>
</dbReference>
<evidence type="ECO:0000256" key="5">
    <source>
        <dbReference type="SAM" id="MobiDB-lite"/>
    </source>
</evidence>
<dbReference type="Pfam" id="PF00083">
    <property type="entry name" value="Sugar_tr"/>
    <property type="match status" value="1"/>
</dbReference>
<feature type="region of interest" description="Disordered" evidence="5">
    <location>
        <begin position="413"/>
        <end position="457"/>
    </location>
</feature>
<dbReference type="InterPro" id="IPR036259">
    <property type="entry name" value="MFS_trans_sf"/>
</dbReference>
<dbReference type="InterPro" id="IPR050549">
    <property type="entry name" value="MFS_Trehalose_Transporter"/>
</dbReference>
<accession>A0ABR1AJI0</accession>
<feature type="domain" description="Major facilitator superfamily (MFS) profile" evidence="7">
    <location>
        <begin position="1"/>
        <end position="389"/>
    </location>
</feature>
<dbReference type="Gene3D" id="1.20.1250.20">
    <property type="entry name" value="MFS general substrate transporter like domains"/>
    <property type="match status" value="1"/>
</dbReference>
<evidence type="ECO:0000256" key="6">
    <source>
        <dbReference type="SAM" id="Phobius"/>
    </source>
</evidence>
<dbReference type="PANTHER" id="PTHR48021">
    <property type="match status" value="1"/>
</dbReference>
<organism evidence="8 9">
    <name type="scientific">Polyplax serrata</name>
    <name type="common">Common mouse louse</name>
    <dbReference type="NCBI Taxonomy" id="468196"/>
    <lineage>
        <taxon>Eukaryota</taxon>
        <taxon>Metazoa</taxon>
        <taxon>Ecdysozoa</taxon>
        <taxon>Arthropoda</taxon>
        <taxon>Hexapoda</taxon>
        <taxon>Insecta</taxon>
        <taxon>Pterygota</taxon>
        <taxon>Neoptera</taxon>
        <taxon>Paraneoptera</taxon>
        <taxon>Psocodea</taxon>
        <taxon>Troctomorpha</taxon>
        <taxon>Phthiraptera</taxon>
        <taxon>Anoplura</taxon>
        <taxon>Polyplacidae</taxon>
        <taxon>Polyplax</taxon>
    </lineage>
</organism>
<dbReference type="EMBL" id="JAWJWF010000047">
    <property type="protein sequence ID" value="KAK6621452.1"/>
    <property type="molecule type" value="Genomic_DNA"/>
</dbReference>
<feature type="compositionally biased region" description="Acidic residues" evidence="5">
    <location>
        <begin position="666"/>
        <end position="693"/>
    </location>
</feature>
<feature type="transmembrane region" description="Helical" evidence="6">
    <location>
        <begin position="254"/>
        <end position="275"/>
    </location>
</feature>
<feature type="transmembrane region" description="Helical" evidence="6">
    <location>
        <begin position="193"/>
        <end position="214"/>
    </location>
</feature>
<reference evidence="8 9" key="1">
    <citation type="submission" date="2023-09" db="EMBL/GenBank/DDBJ databases">
        <title>Genomes of two closely related lineages of the louse Polyplax serrata with different host specificities.</title>
        <authorList>
            <person name="Martinu J."/>
            <person name="Tarabai H."/>
            <person name="Stefka J."/>
            <person name="Hypsa V."/>
        </authorList>
    </citation>
    <scope>NUCLEOTIDE SEQUENCE [LARGE SCALE GENOMIC DNA]</scope>
    <source>
        <strain evidence="8">98ZLc_SE</strain>
    </source>
</reference>
<feature type="compositionally biased region" description="Polar residues" evidence="5">
    <location>
        <begin position="444"/>
        <end position="453"/>
    </location>
</feature>
<feature type="compositionally biased region" description="Low complexity" evidence="5">
    <location>
        <begin position="628"/>
        <end position="645"/>
    </location>
</feature>